<keyword evidence="1" id="KW-1133">Transmembrane helix</keyword>
<dbReference type="AlphaFoldDB" id="A0A482T8F6"/>
<gene>
    <name evidence="3" type="ORF">ELS19_16615</name>
</gene>
<dbReference type="RefSeq" id="WP_129786015.1">
    <property type="nucleotide sequence ID" value="NZ_RZHH01000003.1"/>
</dbReference>
<dbReference type="Proteomes" id="UP000294028">
    <property type="component" value="Unassembled WGS sequence"/>
</dbReference>
<evidence type="ECO:0000313" key="4">
    <source>
        <dbReference type="Proteomes" id="UP000294028"/>
    </source>
</evidence>
<proteinExistence type="predicted"/>
<dbReference type="EMBL" id="RZHH01000003">
    <property type="protein sequence ID" value="RYJ08189.1"/>
    <property type="molecule type" value="Genomic_DNA"/>
</dbReference>
<feature type="domain" description="SHOCT" evidence="2">
    <location>
        <begin position="92"/>
        <end position="118"/>
    </location>
</feature>
<dbReference type="Pfam" id="PF09851">
    <property type="entry name" value="SHOCT"/>
    <property type="match status" value="1"/>
</dbReference>
<protein>
    <submittedName>
        <fullName evidence="3">SHOCT domain-containing protein</fullName>
    </submittedName>
</protein>
<reference evidence="3 4" key="1">
    <citation type="submission" date="2018-12" db="EMBL/GenBank/DDBJ databases">
        <title>Genome analysis provides insights into bioremediation potentialities of Halogeometricum borinquense strain N11.</title>
        <authorList>
            <person name="Najjari A."/>
            <person name="Youssef N."/>
            <person name="Fhoula I."/>
            <person name="Ben Dhia O."/>
            <person name="Mahjoubi M."/>
            <person name="Ouzari H.I."/>
            <person name="Cherif A."/>
        </authorList>
    </citation>
    <scope>NUCLEOTIDE SEQUENCE [LARGE SCALE GENOMIC DNA]</scope>
    <source>
        <strain evidence="3 4">N11</strain>
    </source>
</reference>
<feature type="transmembrane region" description="Helical" evidence="1">
    <location>
        <begin position="20"/>
        <end position="40"/>
    </location>
</feature>
<keyword evidence="1" id="KW-0812">Transmembrane</keyword>
<organism evidence="3 4">
    <name type="scientific">Halogeometricum borinquense</name>
    <dbReference type="NCBI Taxonomy" id="60847"/>
    <lineage>
        <taxon>Archaea</taxon>
        <taxon>Methanobacteriati</taxon>
        <taxon>Methanobacteriota</taxon>
        <taxon>Stenosarchaea group</taxon>
        <taxon>Halobacteria</taxon>
        <taxon>Halobacteriales</taxon>
        <taxon>Haloferacaceae</taxon>
        <taxon>Halogeometricum</taxon>
    </lineage>
</organism>
<accession>A0A482T8F6</accession>
<keyword evidence="1" id="KW-0472">Membrane</keyword>
<feature type="transmembrane region" description="Helical" evidence="1">
    <location>
        <begin position="47"/>
        <end position="68"/>
    </location>
</feature>
<evidence type="ECO:0000313" key="3">
    <source>
        <dbReference type="EMBL" id="RYJ08189.1"/>
    </source>
</evidence>
<sequence length="135" mass="14581">MYELVHQYAPDSPAGRTAVAIIASLIGVPALVLGLIGITGNAVANGFLFLLASLALLAVAWCMTLGVVRQANAAPDATPLTNPQTEDVTQTPVETLRQRYAEGKLSDKEFQRRLDQLLETEEAGRTVNETERVFE</sequence>
<evidence type="ECO:0000256" key="1">
    <source>
        <dbReference type="SAM" id="Phobius"/>
    </source>
</evidence>
<dbReference type="InterPro" id="IPR018649">
    <property type="entry name" value="SHOCT"/>
</dbReference>
<comment type="caution">
    <text evidence="3">The sequence shown here is derived from an EMBL/GenBank/DDBJ whole genome shotgun (WGS) entry which is preliminary data.</text>
</comment>
<name>A0A482T8F6_9EURY</name>
<evidence type="ECO:0000259" key="2">
    <source>
        <dbReference type="Pfam" id="PF09851"/>
    </source>
</evidence>